<feature type="compositionally biased region" description="Basic and acidic residues" evidence="1">
    <location>
        <begin position="477"/>
        <end position="491"/>
    </location>
</feature>
<keyword evidence="3" id="KW-1185">Reference proteome</keyword>
<feature type="compositionally biased region" description="Basic residues" evidence="1">
    <location>
        <begin position="495"/>
        <end position="507"/>
    </location>
</feature>
<evidence type="ECO:0000256" key="1">
    <source>
        <dbReference type="SAM" id="MobiDB-lite"/>
    </source>
</evidence>
<gene>
    <name evidence="2" type="ORF">F53441_970</name>
</gene>
<feature type="region of interest" description="Disordered" evidence="1">
    <location>
        <begin position="354"/>
        <end position="580"/>
    </location>
</feature>
<feature type="compositionally biased region" description="Pro residues" evidence="1">
    <location>
        <begin position="431"/>
        <end position="441"/>
    </location>
</feature>
<dbReference type="EMBL" id="JAADJG010000037">
    <property type="protein sequence ID" value="KAF4457055.1"/>
    <property type="molecule type" value="Genomic_DNA"/>
</dbReference>
<feature type="region of interest" description="Disordered" evidence="1">
    <location>
        <begin position="1"/>
        <end position="72"/>
    </location>
</feature>
<evidence type="ECO:0000313" key="2">
    <source>
        <dbReference type="EMBL" id="KAF4457055.1"/>
    </source>
</evidence>
<dbReference type="Proteomes" id="UP000605986">
    <property type="component" value="Unassembled WGS sequence"/>
</dbReference>
<comment type="caution">
    <text evidence="2">The sequence shown here is derived from an EMBL/GenBank/DDBJ whole genome shotgun (WGS) entry which is preliminary data.</text>
</comment>
<reference evidence="2" key="1">
    <citation type="submission" date="2020-01" db="EMBL/GenBank/DDBJ databases">
        <title>Identification and distribution of gene clusters putatively required for synthesis of sphingolipid metabolism inhibitors in phylogenetically diverse species of the filamentous fungus Fusarium.</title>
        <authorList>
            <person name="Kim H.-S."/>
            <person name="Busman M."/>
            <person name="Brown D.W."/>
            <person name="Divon H."/>
            <person name="Uhlig S."/>
            <person name="Proctor R.H."/>
        </authorList>
    </citation>
    <scope>NUCLEOTIDE SEQUENCE</scope>
    <source>
        <strain evidence="2">NRRL 53441</strain>
    </source>
</reference>
<feature type="compositionally biased region" description="Basic and acidic residues" evidence="1">
    <location>
        <begin position="528"/>
        <end position="558"/>
    </location>
</feature>
<feature type="compositionally biased region" description="Polar residues" evidence="1">
    <location>
        <begin position="114"/>
        <end position="134"/>
    </location>
</feature>
<feature type="region of interest" description="Disordered" evidence="1">
    <location>
        <begin position="84"/>
        <end position="139"/>
    </location>
</feature>
<organism evidence="2 3">
    <name type="scientific">Fusarium austroafricanum</name>
    <dbReference type="NCBI Taxonomy" id="2364996"/>
    <lineage>
        <taxon>Eukaryota</taxon>
        <taxon>Fungi</taxon>
        <taxon>Dikarya</taxon>
        <taxon>Ascomycota</taxon>
        <taxon>Pezizomycotina</taxon>
        <taxon>Sordariomycetes</taxon>
        <taxon>Hypocreomycetidae</taxon>
        <taxon>Hypocreales</taxon>
        <taxon>Nectriaceae</taxon>
        <taxon>Fusarium</taxon>
        <taxon>Fusarium concolor species complex</taxon>
    </lineage>
</organism>
<dbReference type="AlphaFoldDB" id="A0A8H4KVU0"/>
<feature type="compositionally biased region" description="Low complexity" evidence="1">
    <location>
        <begin position="508"/>
        <end position="519"/>
    </location>
</feature>
<proteinExistence type="predicted"/>
<name>A0A8H4KVU0_9HYPO</name>
<accession>A0A8H4KVU0</accession>
<protein>
    <submittedName>
        <fullName evidence="2">Uncharacterized protein</fullName>
    </submittedName>
</protein>
<sequence>MADRSGAKTPWKREASDPFPPVRTKNPAASGANAEPLARKSGKLTVFKEYKSSASSEGLDKQPGMPRKFCPSFTYSATPLQSFSSDDFDQARAPQAGRDIKSSKTPRMGKHASPDSNRNVPNNSANAGTMGASTESDETNRRKFNAECKVKVLEICLSLKEDYLKMPFNPQQDQGPFWTSVLEKLGSNLVTQGKFNQGDWKALKDVVESWCTTRRTFLRERNLPGPGGQPELDEAIDAWNRVFVQRFCSVNRGYFEEAFWSLAKDKVIGLVKDQVSTWVTTNLQKRRDELESSVRPRLLSGSSSTDYNNAVKSLQDRIALDRQNQHQITETEAVLAMVTELQPELKRVLAQHLRNQNQSAVPPGPRAPTAAAGHLERARAHVSLMMPPKGPSIPTAPSIPKAPALQLPQKSPQKPKENGPSTKGKNIDSPDPIPLRGPVPLGPAVSGNSTMKNEGALPSATDQPKRPTHDTWCPSDRPPRTELPLKGRPEPSPRLPRRPQSPRRRSRSPPNGRVSSRGRLSPPPAPRYNDDQRQYRDRWPRAYDRQRQVQPRSFREDTVEFDNMSTREQNQTLRKQNRTILEGIEELKKARDEGHDRHRGR</sequence>
<feature type="compositionally biased region" description="Basic and acidic residues" evidence="1">
    <location>
        <begin position="1"/>
        <end position="16"/>
    </location>
</feature>
<feature type="compositionally biased region" description="Polar residues" evidence="1">
    <location>
        <begin position="563"/>
        <end position="574"/>
    </location>
</feature>
<evidence type="ECO:0000313" key="3">
    <source>
        <dbReference type="Proteomes" id="UP000605986"/>
    </source>
</evidence>
<dbReference type="OrthoDB" id="5106886at2759"/>